<sequence length="72" mass="8277">MSWWVRMMLVVAVALIPGAFVLLLAYVSTRTMWERWQQAQLQAEKNGTQVSFRDVLATLELKDLVRQARAAL</sequence>
<organism evidence="1 2">
    <name type="scientific">Archangium minus</name>
    <dbReference type="NCBI Taxonomy" id="83450"/>
    <lineage>
        <taxon>Bacteria</taxon>
        <taxon>Pseudomonadati</taxon>
        <taxon>Myxococcota</taxon>
        <taxon>Myxococcia</taxon>
        <taxon>Myxococcales</taxon>
        <taxon>Cystobacterineae</taxon>
        <taxon>Archangiaceae</taxon>
        <taxon>Archangium</taxon>
    </lineage>
</organism>
<name>A0ABY9WZW7_9BACT</name>
<dbReference type="Proteomes" id="UP001611383">
    <property type="component" value="Chromosome"/>
</dbReference>
<reference evidence="1 2" key="1">
    <citation type="submission" date="2019-08" db="EMBL/GenBank/DDBJ databases">
        <title>Archangium and Cystobacter genomes.</title>
        <authorList>
            <person name="Chen I.-C.K."/>
            <person name="Wielgoss S."/>
        </authorList>
    </citation>
    <scope>NUCLEOTIDE SEQUENCE [LARGE SCALE GENOMIC DNA]</scope>
    <source>
        <strain evidence="1 2">Cbm 6</strain>
    </source>
</reference>
<proteinExistence type="predicted"/>
<gene>
    <name evidence="1" type="ORF">F0U60_34660</name>
</gene>
<evidence type="ECO:0000313" key="1">
    <source>
        <dbReference type="EMBL" id="WNG48688.1"/>
    </source>
</evidence>
<accession>A0ABY9WZW7</accession>
<dbReference type="EMBL" id="CP043494">
    <property type="protein sequence ID" value="WNG48688.1"/>
    <property type="molecule type" value="Genomic_DNA"/>
</dbReference>
<dbReference type="RefSeq" id="WP_395806338.1">
    <property type="nucleotide sequence ID" value="NZ_CP043494.1"/>
</dbReference>
<keyword evidence="2" id="KW-1185">Reference proteome</keyword>
<protein>
    <submittedName>
        <fullName evidence="1">Uncharacterized protein</fullName>
    </submittedName>
</protein>
<evidence type="ECO:0000313" key="2">
    <source>
        <dbReference type="Proteomes" id="UP001611383"/>
    </source>
</evidence>